<dbReference type="Pfam" id="PF04542">
    <property type="entry name" value="Sigma70_r2"/>
    <property type="match status" value="1"/>
</dbReference>
<dbReference type="GO" id="GO:0003677">
    <property type="term" value="F:DNA binding"/>
    <property type="evidence" value="ECO:0007669"/>
    <property type="project" value="UniProtKB-KW"/>
</dbReference>
<dbReference type="PANTHER" id="PTHR43133">
    <property type="entry name" value="RNA POLYMERASE ECF-TYPE SIGMA FACTO"/>
    <property type="match status" value="1"/>
</dbReference>
<name>A0A1M3KZB0_9BACT</name>
<feature type="domain" description="RNA polymerase sigma factor 70 region 4 type 2" evidence="7">
    <location>
        <begin position="132"/>
        <end position="182"/>
    </location>
</feature>
<evidence type="ECO:0000256" key="1">
    <source>
        <dbReference type="ARBA" id="ARBA00010641"/>
    </source>
</evidence>
<accession>A0A1M3KZB0</accession>
<dbReference type="Proteomes" id="UP000184233">
    <property type="component" value="Unassembled WGS sequence"/>
</dbReference>
<dbReference type="SUPFAM" id="SSF88946">
    <property type="entry name" value="Sigma2 domain of RNA polymerase sigma factors"/>
    <property type="match status" value="1"/>
</dbReference>
<dbReference type="InterPro" id="IPR013324">
    <property type="entry name" value="RNA_pol_sigma_r3/r4-like"/>
</dbReference>
<comment type="caution">
    <text evidence="8">The sequence shown here is derived from an EMBL/GenBank/DDBJ whole genome shotgun (WGS) entry which is preliminary data.</text>
</comment>
<dbReference type="SUPFAM" id="SSF88659">
    <property type="entry name" value="Sigma3 and sigma4 domains of RNA polymerase sigma factors"/>
    <property type="match status" value="1"/>
</dbReference>
<feature type="domain" description="RNA polymerase sigma-70 region 2" evidence="6">
    <location>
        <begin position="39"/>
        <end position="105"/>
    </location>
</feature>
<dbReference type="STRING" id="1895771.BGO89_07690"/>
<dbReference type="PANTHER" id="PTHR43133:SF8">
    <property type="entry name" value="RNA POLYMERASE SIGMA FACTOR HI_1459-RELATED"/>
    <property type="match status" value="1"/>
</dbReference>
<keyword evidence="3" id="KW-0731">Sigma factor</keyword>
<dbReference type="Gene3D" id="1.10.10.10">
    <property type="entry name" value="Winged helix-like DNA-binding domain superfamily/Winged helix DNA-binding domain"/>
    <property type="match status" value="1"/>
</dbReference>
<evidence type="ECO:0000313" key="8">
    <source>
        <dbReference type="EMBL" id="OJX57842.1"/>
    </source>
</evidence>
<sequence length="192" mass="22117">MSSNARRNHTMNPMTTPDTELMAAVRAGDADCEAAFRELYRRHADRVYRYALKVVNGDARAADILQDTFMKFLVVLRNGELIENVPAFLMRICRNLCLDLRRNERMDFIDPQLITLTTEDESLEDRDLQEHLSAAIASLPDHYREALVMHVYGGLSYAEICEATESSLPMVRNRISRARQWLRSALLPLFRN</sequence>
<dbReference type="NCBIfam" id="TIGR02937">
    <property type="entry name" value="sigma70-ECF"/>
    <property type="match status" value="1"/>
</dbReference>
<evidence type="ECO:0000256" key="3">
    <source>
        <dbReference type="ARBA" id="ARBA00023082"/>
    </source>
</evidence>
<dbReference type="GO" id="GO:0006352">
    <property type="term" value="P:DNA-templated transcription initiation"/>
    <property type="evidence" value="ECO:0007669"/>
    <property type="project" value="InterPro"/>
</dbReference>
<protein>
    <recommendedName>
        <fullName evidence="10">RNA polymerase subunit sigma-24</fullName>
    </recommendedName>
</protein>
<dbReference type="Gene3D" id="1.10.1740.10">
    <property type="match status" value="1"/>
</dbReference>
<evidence type="ECO:0000313" key="9">
    <source>
        <dbReference type="Proteomes" id="UP000184233"/>
    </source>
</evidence>
<dbReference type="GO" id="GO:0016987">
    <property type="term" value="F:sigma factor activity"/>
    <property type="evidence" value="ECO:0007669"/>
    <property type="project" value="UniProtKB-KW"/>
</dbReference>
<evidence type="ECO:0000259" key="7">
    <source>
        <dbReference type="Pfam" id="PF08281"/>
    </source>
</evidence>
<gene>
    <name evidence="8" type="ORF">BGO89_07690</name>
</gene>
<dbReference type="InterPro" id="IPR007627">
    <property type="entry name" value="RNA_pol_sigma70_r2"/>
</dbReference>
<dbReference type="EMBL" id="MKVH01000021">
    <property type="protein sequence ID" value="OJX57842.1"/>
    <property type="molecule type" value="Genomic_DNA"/>
</dbReference>
<evidence type="ECO:0000256" key="2">
    <source>
        <dbReference type="ARBA" id="ARBA00023015"/>
    </source>
</evidence>
<organism evidence="8 9">
    <name type="scientific">Candidatus Kapaibacterium thiocyanatum</name>
    <dbReference type="NCBI Taxonomy" id="1895771"/>
    <lineage>
        <taxon>Bacteria</taxon>
        <taxon>Pseudomonadati</taxon>
        <taxon>Candidatus Kapaibacteriota</taxon>
        <taxon>Candidatus Kapaibacteriia</taxon>
        <taxon>Candidatus Kapaibacteriales</taxon>
        <taxon>Candidatus Kapaibacteriaceae</taxon>
        <taxon>Candidatus Kapaibacterium</taxon>
    </lineage>
</organism>
<evidence type="ECO:0000259" key="6">
    <source>
        <dbReference type="Pfam" id="PF04542"/>
    </source>
</evidence>
<dbReference type="InterPro" id="IPR039425">
    <property type="entry name" value="RNA_pol_sigma-70-like"/>
</dbReference>
<dbReference type="InterPro" id="IPR013325">
    <property type="entry name" value="RNA_pol_sigma_r2"/>
</dbReference>
<evidence type="ECO:0008006" key="10">
    <source>
        <dbReference type="Google" id="ProtNLM"/>
    </source>
</evidence>
<reference evidence="8 9" key="1">
    <citation type="submission" date="2016-09" db="EMBL/GenBank/DDBJ databases">
        <title>Genome-resolved meta-omics ties microbial dynamics to process performance in biotechnology for thiocyanate degradation.</title>
        <authorList>
            <person name="Kantor R.S."/>
            <person name="Huddy R.J."/>
            <person name="Iyer R."/>
            <person name="Thomas B.C."/>
            <person name="Brown C.T."/>
            <person name="Anantharaman K."/>
            <person name="Tringe S."/>
            <person name="Hettich R.L."/>
            <person name="Harrison S.T."/>
            <person name="Banfield J.F."/>
        </authorList>
    </citation>
    <scope>NUCLEOTIDE SEQUENCE [LARGE SCALE GENOMIC DNA]</scope>
    <source>
        <strain evidence="8">59-99</strain>
    </source>
</reference>
<dbReference type="AlphaFoldDB" id="A0A1M3KZB0"/>
<dbReference type="CDD" id="cd06171">
    <property type="entry name" value="Sigma70_r4"/>
    <property type="match status" value="1"/>
</dbReference>
<dbReference type="InterPro" id="IPR014284">
    <property type="entry name" value="RNA_pol_sigma-70_dom"/>
</dbReference>
<evidence type="ECO:0000256" key="5">
    <source>
        <dbReference type="ARBA" id="ARBA00023163"/>
    </source>
</evidence>
<comment type="similarity">
    <text evidence="1">Belongs to the sigma-70 factor family. ECF subfamily.</text>
</comment>
<keyword evidence="4" id="KW-0238">DNA-binding</keyword>
<proteinExistence type="inferred from homology"/>
<dbReference type="InterPro" id="IPR013249">
    <property type="entry name" value="RNA_pol_sigma70_r4_t2"/>
</dbReference>
<keyword evidence="5" id="KW-0804">Transcription</keyword>
<dbReference type="InterPro" id="IPR036388">
    <property type="entry name" value="WH-like_DNA-bd_sf"/>
</dbReference>
<dbReference type="Pfam" id="PF08281">
    <property type="entry name" value="Sigma70_r4_2"/>
    <property type="match status" value="1"/>
</dbReference>
<evidence type="ECO:0000256" key="4">
    <source>
        <dbReference type="ARBA" id="ARBA00023125"/>
    </source>
</evidence>
<keyword evidence="2" id="KW-0805">Transcription regulation</keyword>